<protein>
    <submittedName>
        <fullName evidence="2">Uncharacterized protein</fullName>
    </submittedName>
</protein>
<dbReference type="Proteomes" id="UP001519064">
    <property type="component" value="Unassembled WGS sequence"/>
</dbReference>
<keyword evidence="3" id="KW-1185">Reference proteome</keyword>
<feature type="chain" id="PRO_5046858029" evidence="1">
    <location>
        <begin position="29"/>
        <end position="349"/>
    </location>
</feature>
<comment type="caution">
    <text evidence="2">The sequence shown here is derived from an EMBL/GenBank/DDBJ whole genome shotgun (WGS) entry which is preliminary data.</text>
</comment>
<dbReference type="InterPro" id="IPR011044">
    <property type="entry name" value="Quino_amine_DH_bsu"/>
</dbReference>
<dbReference type="SUPFAM" id="SSF50969">
    <property type="entry name" value="YVTN repeat-like/Quinoprotein amine dehydrogenase"/>
    <property type="match status" value="1"/>
</dbReference>
<proteinExistence type="predicted"/>
<dbReference type="EMBL" id="JADKMA010000083">
    <property type="protein sequence ID" value="MBO8193458.1"/>
    <property type="molecule type" value="Genomic_DNA"/>
</dbReference>
<reference evidence="2 3" key="1">
    <citation type="submission" date="2020-11" db="EMBL/GenBank/DDBJ databases">
        <title>Streptomyces spirodelae sp. nov., isolated from duckweed.</title>
        <authorList>
            <person name="Saimee Y."/>
            <person name="Duangmal K."/>
        </authorList>
    </citation>
    <scope>NUCLEOTIDE SEQUENCE [LARGE SCALE GENOMIC DNA]</scope>
    <source>
        <strain evidence="2 3">S16-07</strain>
    </source>
</reference>
<name>A0ABS3XDI5_9ACTN</name>
<organism evidence="2 3">
    <name type="scientific">Streptomyces oryzae</name>
    <dbReference type="NCBI Taxonomy" id="1434886"/>
    <lineage>
        <taxon>Bacteria</taxon>
        <taxon>Bacillati</taxon>
        <taxon>Actinomycetota</taxon>
        <taxon>Actinomycetes</taxon>
        <taxon>Kitasatosporales</taxon>
        <taxon>Streptomycetaceae</taxon>
        <taxon>Streptomyces</taxon>
    </lineage>
</organism>
<keyword evidence="1" id="KW-0732">Signal</keyword>
<dbReference type="RefSeq" id="WP_209240533.1">
    <property type="nucleotide sequence ID" value="NZ_JADKMA010000083.1"/>
</dbReference>
<gene>
    <name evidence="2" type="ORF">ITI46_17595</name>
</gene>
<sequence>MKTKRWLSLAGAAGAVIGLVAVVVPADAGESEDGGKAGAGGWQAVDTGEPATSPAGFDMVEETASGDVMAVDENNRAVRCWDGKQWSKADRIPIPETPGRAISAAGGVSCDNLYVFDHQDTPQRWHWDGKAWSHVPSGGTYAMNTVRAFAADDIWVAGHIGEGNAYHYDGASWRKQKLPAMKVEKLAGTSSKDLWALGETTSSPSAPVAYHYDGTAWKKSALPASYDGSAHEQVTVSATDISVFGTTVKDGYLHWDGKVWTHEKLPLTTGYIHGATAADNTLWLGLYDQFLRRDADGKWTQEPFPQGGDLENLKIQDLATDHRTDTPFAGGGTLAGETTTLARMLQYKD</sequence>
<evidence type="ECO:0000313" key="3">
    <source>
        <dbReference type="Proteomes" id="UP001519064"/>
    </source>
</evidence>
<accession>A0ABS3XDI5</accession>
<evidence type="ECO:0000256" key="1">
    <source>
        <dbReference type="SAM" id="SignalP"/>
    </source>
</evidence>
<evidence type="ECO:0000313" key="2">
    <source>
        <dbReference type="EMBL" id="MBO8193458.1"/>
    </source>
</evidence>
<feature type="signal peptide" evidence="1">
    <location>
        <begin position="1"/>
        <end position="28"/>
    </location>
</feature>